<proteinExistence type="predicted"/>
<protein>
    <submittedName>
        <fullName evidence="2">Uncharacterized protein</fullName>
    </submittedName>
</protein>
<evidence type="ECO:0000313" key="2">
    <source>
        <dbReference type="EMBL" id="PPR93720.1"/>
    </source>
</evidence>
<reference evidence="2 3" key="1">
    <citation type="submission" date="2015-01" db="EMBL/GenBank/DDBJ databases">
        <title>Genome of allotetraploid Gossypium barbadense reveals genomic plasticity and fiber elongation in cotton evolution.</title>
        <authorList>
            <person name="Chen X."/>
            <person name="Liu X."/>
            <person name="Zhao B."/>
            <person name="Zheng H."/>
            <person name="Hu Y."/>
            <person name="Lu G."/>
            <person name="Yang C."/>
            <person name="Chen J."/>
            <person name="Shan C."/>
            <person name="Zhang L."/>
            <person name="Zhou Y."/>
            <person name="Wang L."/>
            <person name="Guo W."/>
            <person name="Bai Y."/>
            <person name="Ruan J."/>
            <person name="Shangguan X."/>
            <person name="Mao Y."/>
            <person name="Jiang J."/>
            <person name="Zhu Y."/>
            <person name="Lei J."/>
            <person name="Kang H."/>
            <person name="Chen S."/>
            <person name="He X."/>
            <person name="Wang R."/>
            <person name="Wang Y."/>
            <person name="Chen J."/>
            <person name="Wang L."/>
            <person name="Yu S."/>
            <person name="Wang B."/>
            <person name="Wei J."/>
            <person name="Song S."/>
            <person name="Lu X."/>
            <person name="Gao Z."/>
            <person name="Gu W."/>
            <person name="Deng X."/>
            <person name="Ma D."/>
            <person name="Wang S."/>
            <person name="Liang W."/>
            <person name="Fang L."/>
            <person name="Cai C."/>
            <person name="Zhu X."/>
            <person name="Zhou B."/>
            <person name="Zhang Y."/>
            <person name="Chen Z."/>
            <person name="Xu S."/>
            <person name="Zhu R."/>
            <person name="Wang S."/>
            <person name="Zhang T."/>
            <person name="Zhao G."/>
        </authorList>
    </citation>
    <scope>NUCLEOTIDE SEQUENCE [LARGE SCALE GENOMIC DNA]</scope>
    <source>
        <strain evidence="3">cv. Xinhai21</strain>
        <tissue evidence="2">Leaf</tissue>
    </source>
</reference>
<gene>
    <name evidence="2" type="ORF">GOBAR_AA26951</name>
</gene>
<evidence type="ECO:0000313" key="3">
    <source>
        <dbReference type="Proteomes" id="UP000239757"/>
    </source>
</evidence>
<sequence>MKIARHTLRDGNREARQPAKEAFDNEESRFWVEEAPANVAEICAADRWWTDRPDYCKFELVRGEAAVSCVYGTDETGAGMKMSCFRLLWERGTLCILVFGKAVCVTAT</sequence>
<dbReference type="EMBL" id="KZ666741">
    <property type="protein sequence ID" value="PPR93720.1"/>
    <property type="molecule type" value="Genomic_DNA"/>
</dbReference>
<evidence type="ECO:0000256" key="1">
    <source>
        <dbReference type="SAM" id="MobiDB-lite"/>
    </source>
</evidence>
<accession>A0A2P5WRJ0</accession>
<feature type="region of interest" description="Disordered" evidence="1">
    <location>
        <begin position="1"/>
        <end position="23"/>
    </location>
</feature>
<name>A0A2P5WRJ0_GOSBA</name>
<dbReference type="AlphaFoldDB" id="A0A2P5WRJ0"/>
<dbReference type="Proteomes" id="UP000239757">
    <property type="component" value="Unassembled WGS sequence"/>
</dbReference>
<feature type="compositionally biased region" description="Basic and acidic residues" evidence="1">
    <location>
        <begin position="7"/>
        <end position="23"/>
    </location>
</feature>
<organism evidence="2 3">
    <name type="scientific">Gossypium barbadense</name>
    <name type="common">Sea Island cotton</name>
    <name type="synonym">Hibiscus barbadensis</name>
    <dbReference type="NCBI Taxonomy" id="3634"/>
    <lineage>
        <taxon>Eukaryota</taxon>
        <taxon>Viridiplantae</taxon>
        <taxon>Streptophyta</taxon>
        <taxon>Embryophyta</taxon>
        <taxon>Tracheophyta</taxon>
        <taxon>Spermatophyta</taxon>
        <taxon>Magnoliopsida</taxon>
        <taxon>eudicotyledons</taxon>
        <taxon>Gunneridae</taxon>
        <taxon>Pentapetalae</taxon>
        <taxon>rosids</taxon>
        <taxon>malvids</taxon>
        <taxon>Malvales</taxon>
        <taxon>Malvaceae</taxon>
        <taxon>Malvoideae</taxon>
        <taxon>Gossypium</taxon>
    </lineage>
</organism>